<evidence type="ECO:0000256" key="2">
    <source>
        <dbReference type="ARBA" id="ARBA00004613"/>
    </source>
</evidence>
<evidence type="ECO:0000256" key="5">
    <source>
        <dbReference type="ARBA" id="ARBA00022801"/>
    </source>
</evidence>
<gene>
    <name evidence="13" type="ORF">MVES_002709</name>
</gene>
<dbReference type="SUPFAM" id="SSF53474">
    <property type="entry name" value="alpha/beta-Hydrolases"/>
    <property type="match status" value="1"/>
</dbReference>
<keyword evidence="5" id="KW-0378">Hydrolase</keyword>
<comment type="subcellular location">
    <subcellularLocation>
        <location evidence="2">Secreted</location>
    </subcellularLocation>
</comment>
<dbReference type="GO" id="GO:0005576">
    <property type="term" value="C:extracellular region"/>
    <property type="evidence" value="ECO:0007669"/>
    <property type="project" value="UniProtKB-SubCell"/>
</dbReference>
<dbReference type="PANTHER" id="PTHR34853:SF1">
    <property type="entry name" value="LIPASE 5"/>
    <property type="match status" value="1"/>
</dbReference>
<accession>A0A2N1JAL3</accession>
<keyword evidence="4" id="KW-0964">Secreted</keyword>
<evidence type="ECO:0000256" key="6">
    <source>
        <dbReference type="ARBA" id="ARBA00022963"/>
    </source>
</evidence>
<evidence type="ECO:0000256" key="7">
    <source>
        <dbReference type="ARBA" id="ARBA00023026"/>
    </source>
</evidence>
<comment type="catalytic activity">
    <reaction evidence="1">
        <text>a triacylglycerol + H2O = a diacylglycerol + a fatty acid + H(+)</text>
        <dbReference type="Rhea" id="RHEA:12044"/>
        <dbReference type="ChEBI" id="CHEBI:15377"/>
        <dbReference type="ChEBI" id="CHEBI:15378"/>
        <dbReference type="ChEBI" id="CHEBI:17855"/>
        <dbReference type="ChEBI" id="CHEBI:18035"/>
        <dbReference type="ChEBI" id="CHEBI:28868"/>
        <dbReference type="EC" id="3.1.1.3"/>
    </reaction>
</comment>
<dbReference type="InterPro" id="IPR005152">
    <property type="entry name" value="Lipase_secreted"/>
</dbReference>
<evidence type="ECO:0000256" key="1">
    <source>
        <dbReference type="ARBA" id="ARBA00001024"/>
    </source>
</evidence>
<comment type="similarity">
    <text evidence="9">Belongs to the AB hydrolase superfamily. Lipase family. Class Lip subfamily.</text>
</comment>
<dbReference type="OrthoDB" id="2373480at2759"/>
<keyword evidence="14" id="KW-1185">Reference proteome</keyword>
<evidence type="ECO:0000256" key="4">
    <source>
        <dbReference type="ARBA" id="ARBA00022525"/>
    </source>
</evidence>
<name>A0A2N1JAL3_9BASI</name>
<dbReference type="PANTHER" id="PTHR34853">
    <property type="match status" value="1"/>
</dbReference>
<evidence type="ECO:0000256" key="11">
    <source>
        <dbReference type="ARBA" id="ARBA00048461"/>
    </source>
</evidence>
<organism evidence="13 14">
    <name type="scientific">Malassezia vespertilionis</name>
    <dbReference type="NCBI Taxonomy" id="2020962"/>
    <lineage>
        <taxon>Eukaryota</taxon>
        <taxon>Fungi</taxon>
        <taxon>Dikarya</taxon>
        <taxon>Basidiomycota</taxon>
        <taxon>Ustilaginomycotina</taxon>
        <taxon>Malasseziomycetes</taxon>
        <taxon>Malasseziales</taxon>
        <taxon>Malasseziaceae</taxon>
        <taxon>Malassezia</taxon>
    </lineage>
</organism>
<keyword evidence="8" id="KW-0443">Lipid metabolism</keyword>
<dbReference type="InterPro" id="IPR029058">
    <property type="entry name" value="AB_hydrolase_fold"/>
</dbReference>
<reference evidence="13 14" key="1">
    <citation type="submission" date="2017-10" db="EMBL/GenBank/DDBJ databases">
        <title>A novel species of cold-tolerant Malassezia isolated from bats.</title>
        <authorList>
            <person name="Lorch J.M."/>
            <person name="Palmer J.M."/>
            <person name="Vanderwolf K.J."/>
            <person name="Schmidt K.Z."/>
            <person name="Verant M.L."/>
            <person name="Weller T.J."/>
            <person name="Blehert D.S."/>
        </authorList>
    </citation>
    <scope>NUCLEOTIDE SEQUENCE [LARGE SCALE GENOMIC DNA]</scope>
    <source>
        <strain evidence="13 14">NWHC:44797-103</strain>
    </source>
</reference>
<evidence type="ECO:0000256" key="3">
    <source>
        <dbReference type="ARBA" id="ARBA00013279"/>
    </source>
</evidence>
<feature type="signal peptide" evidence="12">
    <location>
        <begin position="1"/>
        <end position="19"/>
    </location>
</feature>
<dbReference type="Gene3D" id="1.10.260.130">
    <property type="match status" value="1"/>
</dbReference>
<dbReference type="Proteomes" id="UP000232875">
    <property type="component" value="Unassembled WGS sequence"/>
</dbReference>
<feature type="chain" id="PRO_5014495705" description="triacylglycerol lipase" evidence="12">
    <location>
        <begin position="20"/>
        <end position="440"/>
    </location>
</feature>
<dbReference type="Gene3D" id="3.40.50.1820">
    <property type="entry name" value="alpha/beta hydrolase"/>
    <property type="match status" value="2"/>
</dbReference>
<dbReference type="EMBL" id="KZ454991">
    <property type="protein sequence ID" value="PKI83594.1"/>
    <property type="molecule type" value="Genomic_DNA"/>
</dbReference>
<evidence type="ECO:0000256" key="9">
    <source>
        <dbReference type="ARBA" id="ARBA00043986"/>
    </source>
</evidence>
<dbReference type="GO" id="GO:0016042">
    <property type="term" value="P:lipid catabolic process"/>
    <property type="evidence" value="ECO:0007669"/>
    <property type="project" value="UniProtKB-UniRule"/>
</dbReference>
<proteinExistence type="inferred from homology"/>
<sequence length="440" mass="48646">MFRLLPFVLVCLVLQFVSASPLLPRANVQPPGKDTFYEPDNGWENEEPGAILRTRKVELAFLQELNYKYHEAYELLYRTTGAYEKDPLTTVTTIIVPNNAKKDMLVDYNVYIDANGPQCVPSYTLRRGGQLGNDLALTYQQLLFTTLLDEGYVLTIPDYQGPNQGFAVGRMEGRMAIDSVRATLNYGRLGLSKNTKVVGYGYSGGAIATGWAASLQPNYAPELNMMGWSMGGTPANLTGTVLNLDKGLFAGFAVAGVVGILDSYNSVKEWSQGRITKEGQKAIDFARTHCMIDVLLRYPFRTLQSDTFVKNGARILYDPAITKITDTLVLVIPFGDALTAANRWADNGADVKFEELQDLLMGHITSELTNLPNVIMFIRDRMQGKSFPSGFTHTRVGNPLEDPNVIGQGFESLVKVIAGFIESTFGFGDKKLINRIKQES</sequence>
<keyword evidence="6" id="KW-0442">Lipid degradation</keyword>
<keyword evidence="7" id="KW-0843">Virulence</keyword>
<dbReference type="AlphaFoldDB" id="A0A2N1JAL3"/>
<dbReference type="Pfam" id="PF03583">
    <property type="entry name" value="LIP"/>
    <property type="match status" value="1"/>
</dbReference>
<evidence type="ECO:0000313" key="14">
    <source>
        <dbReference type="Proteomes" id="UP000232875"/>
    </source>
</evidence>
<comment type="catalytic activity">
    <reaction evidence="10">
        <text>a diacylglycerol + H2O = a monoacylglycerol + a fatty acid + H(+)</text>
        <dbReference type="Rhea" id="RHEA:32731"/>
        <dbReference type="ChEBI" id="CHEBI:15377"/>
        <dbReference type="ChEBI" id="CHEBI:15378"/>
        <dbReference type="ChEBI" id="CHEBI:17408"/>
        <dbReference type="ChEBI" id="CHEBI:18035"/>
        <dbReference type="ChEBI" id="CHEBI:28868"/>
    </reaction>
</comment>
<comment type="catalytic activity">
    <reaction evidence="11">
        <text>a monoacylglycerol + H2O = glycerol + a fatty acid + H(+)</text>
        <dbReference type="Rhea" id="RHEA:15245"/>
        <dbReference type="ChEBI" id="CHEBI:15377"/>
        <dbReference type="ChEBI" id="CHEBI:15378"/>
        <dbReference type="ChEBI" id="CHEBI:17408"/>
        <dbReference type="ChEBI" id="CHEBI:17754"/>
        <dbReference type="ChEBI" id="CHEBI:28868"/>
    </reaction>
</comment>
<evidence type="ECO:0000256" key="10">
    <source>
        <dbReference type="ARBA" id="ARBA00047591"/>
    </source>
</evidence>
<evidence type="ECO:0000256" key="8">
    <source>
        <dbReference type="ARBA" id="ARBA00023098"/>
    </source>
</evidence>
<dbReference type="GO" id="GO:0004806">
    <property type="term" value="F:triacylglycerol lipase activity"/>
    <property type="evidence" value="ECO:0007669"/>
    <property type="project" value="UniProtKB-UniRule"/>
</dbReference>
<evidence type="ECO:0000256" key="12">
    <source>
        <dbReference type="PIRNR" id="PIRNR029171"/>
    </source>
</evidence>
<keyword evidence="12" id="KW-0732">Signal</keyword>
<evidence type="ECO:0000313" key="13">
    <source>
        <dbReference type="EMBL" id="PKI83594.1"/>
    </source>
</evidence>
<dbReference type="EC" id="3.1.1.3" evidence="3"/>
<dbReference type="PIRSF" id="PIRSF029171">
    <property type="entry name" value="Esterase_LipA"/>
    <property type="match status" value="1"/>
</dbReference>
<protein>
    <recommendedName>
        <fullName evidence="3">triacylglycerol lipase</fullName>
        <ecNumber evidence="3">3.1.1.3</ecNumber>
    </recommendedName>
</protein>